<dbReference type="Pfam" id="PF00582">
    <property type="entry name" value="Usp"/>
    <property type="match status" value="1"/>
</dbReference>
<dbReference type="InterPro" id="IPR014729">
    <property type="entry name" value="Rossmann-like_a/b/a_fold"/>
</dbReference>
<protein>
    <submittedName>
        <fullName evidence="3">Nucleotide-binding universal stress UspA family protein</fullName>
    </submittedName>
</protein>
<comment type="caution">
    <text evidence="3">The sequence shown here is derived from an EMBL/GenBank/DDBJ whole genome shotgun (WGS) entry which is preliminary data.</text>
</comment>
<dbReference type="AlphaFoldDB" id="A0A5S4ZS90"/>
<organism evidence="3 4">
    <name type="scientific">Desulfallas thermosapovorans DSM 6562</name>
    <dbReference type="NCBI Taxonomy" id="1121431"/>
    <lineage>
        <taxon>Bacteria</taxon>
        <taxon>Bacillati</taxon>
        <taxon>Bacillota</taxon>
        <taxon>Clostridia</taxon>
        <taxon>Eubacteriales</taxon>
        <taxon>Desulfallaceae</taxon>
        <taxon>Desulfallas</taxon>
    </lineage>
</organism>
<gene>
    <name evidence="3" type="ORF">LX24_01997</name>
</gene>
<dbReference type="PRINTS" id="PR01438">
    <property type="entry name" value="UNVRSLSTRESS"/>
</dbReference>
<reference evidence="3 4" key="1">
    <citation type="submission" date="2019-07" db="EMBL/GenBank/DDBJ databases">
        <title>Genomic Encyclopedia of Type Strains, Phase I: the one thousand microbial genomes (KMG-I) project.</title>
        <authorList>
            <person name="Kyrpides N."/>
        </authorList>
    </citation>
    <scope>NUCLEOTIDE SEQUENCE [LARGE SCALE GENOMIC DNA]</scope>
    <source>
        <strain evidence="3 4">DSM 6562</strain>
    </source>
</reference>
<evidence type="ECO:0000259" key="2">
    <source>
        <dbReference type="Pfam" id="PF00582"/>
    </source>
</evidence>
<dbReference type="RefSeq" id="WP_166512001.1">
    <property type="nucleotide sequence ID" value="NZ_VNHM01000010.1"/>
</dbReference>
<comment type="similarity">
    <text evidence="1">Belongs to the universal stress protein A family.</text>
</comment>
<evidence type="ECO:0000313" key="4">
    <source>
        <dbReference type="Proteomes" id="UP000323166"/>
    </source>
</evidence>
<dbReference type="Gene3D" id="3.40.50.620">
    <property type="entry name" value="HUPs"/>
    <property type="match status" value="1"/>
</dbReference>
<dbReference type="InterPro" id="IPR006015">
    <property type="entry name" value="Universal_stress_UspA"/>
</dbReference>
<name>A0A5S4ZS90_9FIRM</name>
<evidence type="ECO:0000313" key="3">
    <source>
        <dbReference type="EMBL" id="TYO94981.1"/>
    </source>
</evidence>
<dbReference type="SUPFAM" id="SSF52402">
    <property type="entry name" value="Adenine nucleotide alpha hydrolases-like"/>
    <property type="match status" value="1"/>
</dbReference>
<dbReference type="PANTHER" id="PTHR46268">
    <property type="entry name" value="STRESS RESPONSE PROTEIN NHAX"/>
    <property type="match status" value="1"/>
</dbReference>
<proteinExistence type="inferred from homology"/>
<feature type="domain" description="UspA" evidence="2">
    <location>
        <begin position="1"/>
        <end position="145"/>
    </location>
</feature>
<dbReference type="PANTHER" id="PTHR46268:SF6">
    <property type="entry name" value="UNIVERSAL STRESS PROTEIN UP12"/>
    <property type="match status" value="1"/>
</dbReference>
<dbReference type="EMBL" id="VNHM01000010">
    <property type="protein sequence ID" value="TYO94981.1"/>
    <property type="molecule type" value="Genomic_DNA"/>
</dbReference>
<dbReference type="InterPro" id="IPR006016">
    <property type="entry name" value="UspA"/>
</dbReference>
<dbReference type="CDD" id="cd00293">
    <property type="entry name" value="USP-like"/>
    <property type="match status" value="1"/>
</dbReference>
<keyword evidence="4" id="KW-1185">Reference proteome</keyword>
<sequence length="145" mass="15936">MYKKILVPLDGSSRSMAAAEHAIQIAAGFGAQVVFFHVAPDIVRYVSNPGVHAAIDYNELKQEFASQGEAILEDARKEFEDRGVYISKKQVWGHPSQEIIQEAEDGKYDLIVIGSRGLGEIKGFLMGSVSNRIARHAPCPVLLVR</sequence>
<accession>A0A5S4ZS90</accession>
<evidence type="ECO:0000256" key="1">
    <source>
        <dbReference type="ARBA" id="ARBA00008791"/>
    </source>
</evidence>
<dbReference type="Proteomes" id="UP000323166">
    <property type="component" value="Unassembled WGS sequence"/>
</dbReference>